<name>A0ABV8GYR5_9BACI</name>
<reference evidence="3" key="1">
    <citation type="journal article" date="2019" name="Int. J. Syst. Evol. Microbiol.">
        <title>The Global Catalogue of Microorganisms (GCM) 10K type strain sequencing project: providing services to taxonomists for standard genome sequencing and annotation.</title>
        <authorList>
            <consortium name="The Broad Institute Genomics Platform"/>
            <consortium name="The Broad Institute Genome Sequencing Center for Infectious Disease"/>
            <person name="Wu L."/>
            <person name="Ma J."/>
        </authorList>
    </citation>
    <scope>NUCLEOTIDE SEQUENCE [LARGE SCALE GENOMIC DNA]</scope>
    <source>
        <strain evidence="3">IBRC-M 10703</strain>
    </source>
</reference>
<evidence type="ECO:0000313" key="3">
    <source>
        <dbReference type="Proteomes" id="UP001595772"/>
    </source>
</evidence>
<protein>
    <submittedName>
        <fullName evidence="2">DnaB-like helicase C-terminal domain-containing protein</fullName>
    </submittedName>
</protein>
<dbReference type="RefSeq" id="WP_379497265.1">
    <property type="nucleotide sequence ID" value="NZ_JBHSAO010000008.1"/>
</dbReference>
<evidence type="ECO:0000313" key="2">
    <source>
        <dbReference type="EMBL" id="MFC4024728.1"/>
    </source>
</evidence>
<keyword evidence="3" id="KW-1185">Reference proteome</keyword>
<dbReference type="Gene3D" id="3.40.50.300">
    <property type="entry name" value="P-loop containing nucleotide triphosphate hydrolases"/>
    <property type="match status" value="1"/>
</dbReference>
<proteinExistence type="predicted"/>
<organism evidence="2 3">
    <name type="scientific">Oceanobacillus longus</name>
    <dbReference type="NCBI Taxonomy" id="930120"/>
    <lineage>
        <taxon>Bacteria</taxon>
        <taxon>Bacillati</taxon>
        <taxon>Bacillota</taxon>
        <taxon>Bacilli</taxon>
        <taxon>Bacillales</taxon>
        <taxon>Bacillaceae</taxon>
        <taxon>Oceanobacillus</taxon>
    </lineage>
</organism>
<dbReference type="Proteomes" id="UP001595772">
    <property type="component" value="Unassembled WGS sequence"/>
</dbReference>
<dbReference type="EMBL" id="JBHSAO010000008">
    <property type="protein sequence ID" value="MFC4024728.1"/>
    <property type="molecule type" value="Genomic_DNA"/>
</dbReference>
<feature type="domain" description="SF4 helicase" evidence="1">
    <location>
        <begin position="5"/>
        <end position="61"/>
    </location>
</feature>
<dbReference type="Pfam" id="PF03796">
    <property type="entry name" value="DnaB_C"/>
    <property type="match status" value="1"/>
</dbReference>
<evidence type="ECO:0000259" key="1">
    <source>
        <dbReference type="Pfam" id="PF03796"/>
    </source>
</evidence>
<sequence>MAPFNTIAEIRAEIKKQIHEQPKGNQLVIIDYLQLIAPAVTQRERRDQEFGEINWELKHLA</sequence>
<dbReference type="InterPro" id="IPR027417">
    <property type="entry name" value="P-loop_NTPase"/>
</dbReference>
<comment type="caution">
    <text evidence="2">The sequence shown here is derived from an EMBL/GenBank/DDBJ whole genome shotgun (WGS) entry which is preliminary data.</text>
</comment>
<gene>
    <name evidence="2" type="ORF">ACFOUV_13070</name>
</gene>
<accession>A0ABV8GYR5</accession>
<dbReference type="InterPro" id="IPR007694">
    <property type="entry name" value="DNA_helicase_DnaB-like_C"/>
</dbReference>